<gene>
    <name evidence="3" type="ORF">RFULGI_LOCUS13376</name>
</gene>
<dbReference type="GO" id="GO:0005737">
    <property type="term" value="C:cytoplasm"/>
    <property type="evidence" value="ECO:0007669"/>
    <property type="project" value="TreeGrafter"/>
</dbReference>
<dbReference type="InterPro" id="IPR036291">
    <property type="entry name" value="NAD(P)-bd_dom_sf"/>
</dbReference>
<dbReference type="SUPFAM" id="SSF51735">
    <property type="entry name" value="NAD(P)-binding Rossmann-fold domains"/>
    <property type="match status" value="1"/>
</dbReference>
<organism evidence="3 4">
    <name type="scientific">Racocetra fulgida</name>
    <dbReference type="NCBI Taxonomy" id="60492"/>
    <lineage>
        <taxon>Eukaryota</taxon>
        <taxon>Fungi</taxon>
        <taxon>Fungi incertae sedis</taxon>
        <taxon>Mucoromycota</taxon>
        <taxon>Glomeromycotina</taxon>
        <taxon>Glomeromycetes</taxon>
        <taxon>Diversisporales</taxon>
        <taxon>Gigasporaceae</taxon>
        <taxon>Racocetra</taxon>
    </lineage>
</organism>
<comment type="caution">
    <text evidence="3">The sequence shown here is derived from an EMBL/GenBank/DDBJ whole genome shotgun (WGS) entry which is preliminary data.</text>
</comment>
<evidence type="ECO:0000256" key="2">
    <source>
        <dbReference type="ARBA" id="ARBA00023002"/>
    </source>
</evidence>
<dbReference type="Proteomes" id="UP000789396">
    <property type="component" value="Unassembled WGS sequence"/>
</dbReference>
<keyword evidence="4" id="KW-1185">Reference proteome</keyword>
<evidence type="ECO:0000313" key="3">
    <source>
        <dbReference type="EMBL" id="CAG8747817.1"/>
    </source>
</evidence>
<feature type="non-terminal residue" evidence="3">
    <location>
        <position position="71"/>
    </location>
</feature>
<dbReference type="PANTHER" id="PTHR44229:SF4">
    <property type="entry name" value="15-HYDROXYPROSTAGLANDIN DEHYDROGENASE [NAD(+)]"/>
    <property type="match status" value="1"/>
</dbReference>
<accession>A0A9N9IR19</accession>
<dbReference type="Gene3D" id="3.40.50.720">
    <property type="entry name" value="NAD(P)-binding Rossmann-like Domain"/>
    <property type="match status" value="1"/>
</dbReference>
<dbReference type="PANTHER" id="PTHR44229">
    <property type="entry name" value="15-HYDROXYPROSTAGLANDIN DEHYDROGENASE [NAD(+)]"/>
    <property type="match status" value="1"/>
</dbReference>
<dbReference type="GO" id="GO:0016616">
    <property type="term" value="F:oxidoreductase activity, acting on the CH-OH group of donors, NAD or NADP as acceptor"/>
    <property type="evidence" value="ECO:0007669"/>
    <property type="project" value="TreeGrafter"/>
</dbReference>
<evidence type="ECO:0000256" key="1">
    <source>
        <dbReference type="ARBA" id="ARBA00006484"/>
    </source>
</evidence>
<dbReference type="EMBL" id="CAJVPZ010034876">
    <property type="protein sequence ID" value="CAG8747817.1"/>
    <property type="molecule type" value="Genomic_DNA"/>
</dbReference>
<name>A0A9N9IR19_9GLOM</name>
<feature type="non-terminal residue" evidence="3">
    <location>
        <position position="1"/>
    </location>
</feature>
<evidence type="ECO:0000313" key="4">
    <source>
        <dbReference type="Proteomes" id="UP000789396"/>
    </source>
</evidence>
<keyword evidence="2" id="KW-0560">Oxidoreductase</keyword>
<comment type="similarity">
    <text evidence="1">Belongs to the short-chain dehydrogenases/reductases (SDR) family.</text>
</comment>
<protein>
    <submittedName>
        <fullName evidence="3">12412_t:CDS:1</fullName>
    </submittedName>
</protein>
<reference evidence="3" key="1">
    <citation type="submission" date="2021-06" db="EMBL/GenBank/DDBJ databases">
        <authorList>
            <person name="Kallberg Y."/>
            <person name="Tangrot J."/>
            <person name="Rosling A."/>
        </authorList>
    </citation>
    <scope>NUCLEOTIDE SEQUENCE</scope>
    <source>
        <strain evidence="3">IN212</strain>
    </source>
</reference>
<dbReference type="AlphaFoldDB" id="A0A9N9IR19"/>
<proteinExistence type="inferred from homology"/>
<dbReference type="OrthoDB" id="5840532at2759"/>
<sequence length="71" mass="7940">VIGFTQALRELNDTDKIRVNAVASGFVNTRLVQNMIKETPITKQTIEKFGFVSIDEVINAYIAIIEDDKLA</sequence>